<accession>A0A221MAS4</accession>
<name>A0A221MAS4_9BACI</name>
<dbReference type="RefSeq" id="WP_089531606.1">
    <property type="nucleotide sequence ID" value="NZ_CP022437.1"/>
</dbReference>
<evidence type="ECO:0000313" key="3">
    <source>
        <dbReference type="Proteomes" id="UP000204391"/>
    </source>
</evidence>
<evidence type="ECO:0000256" key="1">
    <source>
        <dbReference type="PROSITE-ProRule" id="PRU00339"/>
    </source>
</evidence>
<keyword evidence="3" id="KW-1185">Reference proteome</keyword>
<proteinExistence type="predicted"/>
<reference evidence="2 3" key="1">
    <citation type="journal article" date="2003" name="Int. J. Syst. Evol. Microbiol.">
        <title>Virgibacillus carmonensis sp. nov., Virgibacillus necropolis sp. nov. and Virgibacillus picturae sp. nov., three novel species isolated from deteriorated mural paintings, transfer of the species of the genus salibacillus to Virgibacillus, as Virgibacillus marismortui comb. nov. and Virgibacillus salexigens comb. nov., and emended description of the genus Virgibacillus.</title>
        <authorList>
            <person name="Heyrman J."/>
            <person name="Logan N.A."/>
            <person name="Busse H.J."/>
            <person name="Balcaen A."/>
            <person name="Lebbe L."/>
            <person name="Rodriguez-Diaz M."/>
            <person name="Swings J."/>
            <person name="De Vos P."/>
        </authorList>
    </citation>
    <scope>NUCLEOTIDE SEQUENCE [LARGE SCALE GENOMIC DNA]</scope>
    <source>
        <strain evidence="2 3">LMG 19488</strain>
    </source>
</reference>
<dbReference type="InterPro" id="IPR011990">
    <property type="entry name" value="TPR-like_helical_dom_sf"/>
</dbReference>
<dbReference type="Proteomes" id="UP000204391">
    <property type="component" value="Chromosome"/>
</dbReference>
<dbReference type="PROSITE" id="PS50005">
    <property type="entry name" value="TPR"/>
    <property type="match status" value="1"/>
</dbReference>
<dbReference type="AlphaFoldDB" id="A0A221MAS4"/>
<dbReference type="EMBL" id="CP022437">
    <property type="protein sequence ID" value="ASN04755.1"/>
    <property type="molecule type" value="Genomic_DNA"/>
</dbReference>
<gene>
    <name evidence="2" type="ORF">CFK40_06860</name>
</gene>
<organism evidence="2 3">
    <name type="scientific">Virgibacillus necropolis</name>
    <dbReference type="NCBI Taxonomy" id="163877"/>
    <lineage>
        <taxon>Bacteria</taxon>
        <taxon>Bacillati</taxon>
        <taxon>Bacillota</taxon>
        <taxon>Bacilli</taxon>
        <taxon>Bacillales</taxon>
        <taxon>Bacillaceae</taxon>
        <taxon>Virgibacillus</taxon>
    </lineage>
</organism>
<keyword evidence="1" id="KW-0802">TPR repeat</keyword>
<feature type="repeat" description="TPR" evidence="1">
    <location>
        <begin position="23"/>
        <end position="56"/>
    </location>
</feature>
<protein>
    <submittedName>
        <fullName evidence="2">Uncharacterized protein</fullName>
    </submittedName>
</protein>
<dbReference type="Pfam" id="PF13181">
    <property type="entry name" value="TPR_8"/>
    <property type="match status" value="1"/>
</dbReference>
<dbReference type="SUPFAM" id="SSF48452">
    <property type="entry name" value="TPR-like"/>
    <property type="match status" value="1"/>
</dbReference>
<dbReference type="KEGG" id="vne:CFK40_06860"/>
<evidence type="ECO:0000313" key="2">
    <source>
        <dbReference type="EMBL" id="ASN04755.1"/>
    </source>
</evidence>
<dbReference type="InterPro" id="IPR019734">
    <property type="entry name" value="TPR_rpt"/>
</dbReference>
<sequence>MQEVKSKKINRKTNNVIPFIPEGEFYFTKGVEAFQKRKFDVAVKWMKKAVEFAPKEPLYQCQLSIVYTEIGAYHAANQVLTKVLQFTGDEYTDCYYLLANNYAHLGLLNDAKKYVESYLNNEPDGDFHEEAHSLLEMLDIDDSDEDEWDMDEEDELLIYQETVFNHMENMEWDKVLPLLEEMMTLFPEHKMIEHDYTQALFYNGFQEDAIKMELDALTEDPNDLCSHTNLAIYYFERDNKEYTNHIQALLNVYSIHEQLKLKIATTLARTKFYQEAYKRFKTLSKGRLKGHPSYYRWFSIAAFHIGETDKAKKLWDEGCKLHSSLKRETHPCKL</sequence>
<dbReference type="OrthoDB" id="600613at2"/>
<dbReference type="Gene3D" id="1.25.40.10">
    <property type="entry name" value="Tetratricopeptide repeat domain"/>
    <property type="match status" value="2"/>
</dbReference>